<evidence type="ECO:0000313" key="4">
    <source>
        <dbReference type="Proteomes" id="UP000539953"/>
    </source>
</evidence>
<evidence type="ECO:0000313" key="3">
    <source>
        <dbReference type="EMBL" id="MBB5183728.1"/>
    </source>
</evidence>
<feature type="domain" description="VanZ-like" evidence="2">
    <location>
        <begin position="88"/>
        <end position="187"/>
    </location>
</feature>
<dbReference type="Pfam" id="PF04892">
    <property type="entry name" value="VanZ"/>
    <property type="match status" value="1"/>
</dbReference>
<sequence length="208" mass="24201">MDLFILVLTNVLASFYQEFFASVISAFLFMYLYMIAKKNGGFRNAFHVFGRFFKSNKEFRYVFYLAFYTAMILYRTLLCRSLWNNPLSDVMGTWGLYDDAGNLSTQIIENLLLFVPFTYLVFWAKEKGKDQDLKYSEIVIQSFSYSFIFSLSIELLQLLLKVGTFQLSDLFFNTLGGMIGGMLYMLCGKRRIRKASEQTETASENNEN</sequence>
<dbReference type="InterPro" id="IPR053150">
    <property type="entry name" value="Teicoplanin_resist-assoc"/>
</dbReference>
<feature type="transmembrane region" description="Helical" evidence="1">
    <location>
        <begin position="143"/>
        <end position="164"/>
    </location>
</feature>
<evidence type="ECO:0000259" key="2">
    <source>
        <dbReference type="Pfam" id="PF04892"/>
    </source>
</evidence>
<dbReference type="InterPro" id="IPR006976">
    <property type="entry name" value="VanZ-like"/>
</dbReference>
<feature type="transmembrane region" description="Helical" evidence="1">
    <location>
        <begin position="61"/>
        <end position="83"/>
    </location>
</feature>
<feature type="transmembrane region" description="Helical" evidence="1">
    <location>
        <begin position="15"/>
        <end position="34"/>
    </location>
</feature>
<feature type="transmembrane region" description="Helical" evidence="1">
    <location>
        <begin position="103"/>
        <end position="122"/>
    </location>
</feature>
<dbReference type="AlphaFoldDB" id="A0A7W8FW07"/>
<comment type="caution">
    <text evidence="3">The sequence shown here is derived from an EMBL/GenBank/DDBJ whole genome shotgun (WGS) entry which is preliminary data.</text>
</comment>
<evidence type="ECO:0000256" key="1">
    <source>
        <dbReference type="SAM" id="Phobius"/>
    </source>
</evidence>
<proteinExistence type="predicted"/>
<feature type="transmembrane region" description="Helical" evidence="1">
    <location>
        <begin position="170"/>
        <end position="187"/>
    </location>
</feature>
<reference evidence="3 4" key="1">
    <citation type="submission" date="2020-08" db="EMBL/GenBank/DDBJ databases">
        <title>Genomic Encyclopedia of Type Strains, Phase IV (KMG-IV): sequencing the most valuable type-strain genomes for metagenomic binning, comparative biology and taxonomic classification.</title>
        <authorList>
            <person name="Goeker M."/>
        </authorList>
    </citation>
    <scope>NUCLEOTIDE SEQUENCE [LARGE SCALE GENOMIC DNA]</scope>
    <source>
        <strain evidence="3 4">DSM 25799</strain>
    </source>
</reference>
<dbReference type="Proteomes" id="UP000539953">
    <property type="component" value="Unassembled WGS sequence"/>
</dbReference>
<organism evidence="3 4">
    <name type="scientific">Catenisphaera adipataccumulans</name>
    <dbReference type="NCBI Taxonomy" id="700500"/>
    <lineage>
        <taxon>Bacteria</taxon>
        <taxon>Bacillati</taxon>
        <taxon>Bacillota</taxon>
        <taxon>Erysipelotrichia</taxon>
        <taxon>Erysipelotrichales</taxon>
        <taxon>Erysipelotrichaceae</taxon>
        <taxon>Catenisphaera</taxon>
    </lineage>
</organism>
<keyword evidence="1" id="KW-0472">Membrane</keyword>
<dbReference type="EMBL" id="JACHHK010000007">
    <property type="protein sequence ID" value="MBB5183728.1"/>
    <property type="molecule type" value="Genomic_DNA"/>
</dbReference>
<keyword evidence="1" id="KW-1133">Transmembrane helix</keyword>
<dbReference type="PANTHER" id="PTHR36834">
    <property type="entry name" value="MEMBRANE PROTEIN-RELATED"/>
    <property type="match status" value="1"/>
</dbReference>
<dbReference type="PANTHER" id="PTHR36834:SF1">
    <property type="entry name" value="INTEGRAL MEMBRANE PROTEIN"/>
    <property type="match status" value="1"/>
</dbReference>
<keyword evidence="1" id="KW-0812">Transmembrane</keyword>
<gene>
    <name evidence="3" type="ORF">HNQ47_001767</name>
</gene>
<name>A0A7W8FW07_9FIRM</name>
<dbReference type="RefSeq" id="WP_221248090.1">
    <property type="nucleotide sequence ID" value="NZ_JACHHK010000007.1"/>
</dbReference>
<accession>A0A7W8FW07</accession>
<keyword evidence="4" id="KW-1185">Reference proteome</keyword>
<protein>
    <submittedName>
        <fullName evidence="3">Glycopeptide antibiotics resistance protein</fullName>
    </submittedName>
</protein>